<feature type="domain" description="Heterokaryon incompatibility" evidence="1">
    <location>
        <begin position="3"/>
        <end position="109"/>
    </location>
</feature>
<dbReference type="PANTHER" id="PTHR33112:SF16">
    <property type="entry name" value="HETEROKARYON INCOMPATIBILITY DOMAIN-CONTAINING PROTEIN"/>
    <property type="match status" value="1"/>
</dbReference>
<comment type="caution">
    <text evidence="2">The sequence shown here is derived from an EMBL/GenBank/DDBJ whole genome shotgun (WGS) entry which is preliminary data.</text>
</comment>
<keyword evidence="3" id="KW-1185">Reference proteome</keyword>
<organism evidence="2 3">
    <name type="scientific">Cadophora malorum</name>
    <dbReference type="NCBI Taxonomy" id="108018"/>
    <lineage>
        <taxon>Eukaryota</taxon>
        <taxon>Fungi</taxon>
        <taxon>Dikarya</taxon>
        <taxon>Ascomycota</taxon>
        <taxon>Pezizomycotina</taxon>
        <taxon>Leotiomycetes</taxon>
        <taxon>Helotiales</taxon>
        <taxon>Ploettnerulaceae</taxon>
        <taxon>Cadophora</taxon>
    </lineage>
</organism>
<protein>
    <recommendedName>
        <fullName evidence="1">Heterokaryon incompatibility domain-containing protein</fullName>
    </recommendedName>
</protein>
<dbReference type="EMBL" id="JAFJYH010000165">
    <property type="protein sequence ID" value="KAG4417090.1"/>
    <property type="molecule type" value="Genomic_DNA"/>
</dbReference>
<gene>
    <name evidence="2" type="ORF">IFR04_009796</name>
</gene>
<dbReference type="Pfam" id="PF06985">
    <property type="entry name" value="HET"/>
    <property type="match status" value="1"/>
</dbReference>
<reference evidence="2" key="1">
    <citation type="submission" date="2021-02" db="EMBL/GenBank/DDBJ databases">
        <title>Genome sequence Cadophora malorum strain M34.</title>
        <authorList>
            <person name="Stefanovic E."/>
            <person name="Vu D."/>
            <person name="Scully C."/>
            <person name="Dijksterhuis J."/>
            <person name="Roader J."/>
            <person name="Houbraken J."/>
        </authorList>
    </citation>
    <scope>NUCLEOTIDE SEQUENCE</scope>
    <source>
        <strain evidence="2">M34</strain>
    </source>
</reference>
<dbReference type="AlphaFoldDB" id="A0A8H7T8Y4"/>
<proteinExistence type="predicted"/>
<evidence type="ECO:0000313" key="2">
    <source>
        <dbReference type="EMBL" id="KAG4417090.1"/>
    </source>
</evidence>
<evidence type="ECO:0000313" key="3">
    <source>
        <dbReference type="Proteomes" id="UP000664132"/>
    </source>
</evidence>
<accession>A0A8H7T8Y4</accession>
<evidence type="ECO:0000259" key="1">
    <source>
        <dbReference type="Pfam" id="PF06985"/>
    </source>
</evidence>
<dbReference type="PANTHER" id="PTHR33112">
    <property type="entry name" value="DOMAIN PROTEIN, PUTATIVE-RELATED"/>
    <property type="match status" value="1"/>
</dbReference>
<dbReference type="OrthoDB" id="5362512at2759"/>
<dbReference type="InterPro" id="IPR010730">
    <property type="entry name" value="HET"/>
</dbReference>
<name>A0A8H7T8Y4_9HELO</name>
<dbReference type="Proteomes" id="UP000664132">
    <property type="component" value="Unassembled WGS sequence"/>
</dbReference>
<sequence>MIITRNLGVQYLWIDALCIIQDDPLDWEKESAKMASIFKNPYLTIATSSVADCNGGCFLNSLKPSRICKQVLGEPGSSSYCTTFVRSSVLASAPINSDPLNKRGWTLQETLLSTRVLHFTADQVFWQCRTRLTSEDGTHDRDLSALTLDDLNGKRLPWHAISTHKLRTDKDIYQTWYMTARNYSSRKLTYPSDKVAAFAGLTKYFQELNGDCSILGLWKKDIIRQLAWRAPDTVDVSRNDFLTSWSWLSMNTSCVPPAFEIGNNPTYAAEVVLADIQWSGESLTSTLKASRLVLKGRLCTMQIAYHDGRRYDTADDTHFQAVYIQPLNTPMGHFRTQLDPWVADPTDRTTTEYYFDENVWRKTPRGGRSRVFTPVGTEVITFLLLAEKNEEHNIELMILLELVSKIPRVYRRIGVGHKNYFRQDCDAIECFKDMKETLICLQ</sequence>